<evidence type="ECO:0000313" key="3">
    <source>
        <dbReference type="Proteomes" id="UP000258309"/>
    </source>
</evidence>
<keyword evidence="3" id="KW-1185">Reference proteome</keyword>
<organism evidence="2 3">
    <name type="scientific">Scytalidium lignicola</name>
    <name type="common">Hyphomycete</name>
    <dbReference type="NCBI Taxonomy" id="5539"/>
    <lineage>
        <taxon>Eukaryota</taxon>
        <taxon>Fungi</taxon>
        <taxon>Dikarya</taxon>
        <taxon>Ascomycota</taxon>
        <taxon>Pezizomycotina</taxon>
        <taxon>Leotiomycetes</taxon>
        <taxon>Leotiomycetes incertae sedis</taxon>
        <taxon>Scytalidium</taxon>
    </lineage>
</organism>
<dbReference type="OrthoDB" id="5273928at2759"/>
<comment type="caution">
    <text evidence="2">The sequence shown here is derived from an EMBL/GenBank/DDBJ whole genome shotgun (WGS) entry which is preliminary data.</text>
</comment>
<feature type="region of interest" description="Disordered" evidence="1">
    <location>
        <begin position="433"/>
        <end position="475"/>
    </location>
</feature>
<feature type="non-terminal residue" evidence="2">
    <location>
        <position position="1"/>
    </location>
</feature>
<proteinExistence type="predicted"/>
<evidence type="ECO:0000313" key="2">
    <source>
        <dbReference type="EMBL" id="RFU28384.1"/>
    </source>
</evidence>
<reference evidence="2 3" key="1">
    <citation type="submission" date="2018-05" db="EMBL/GenBank/DDBJ databases">
        <title>Draft genome sequence of Scytalidium lignicola DSM 105466, a ubiquitous saprotrophic fungus.</title>
        <authorList>
            <person name="Buettner E."/>
            <person name="Gebauer A.M."/>
            <person name="Hofrichter M."/>
            <person name="Liers C."/>
            <person name="Kellner H."/>
        </authorList>
    </citation>
    <scope>NUCLEOTIDE SEQUENCE [LARGE SCALE GENOMIC DNA]</scope>
    <source>
        <strain evidence="2 3">DSM 105466</strain>
    </source>
</reference>
<accession>A0A3E2H4S5</accession>
<protein>
    <submittedName>
        <fullName evidence="2">Uncharacterized protein</fullName>
    </submittedName>
</protein>
<dbReference type="AlphaFoldDB" id="A0A3E2H4S5"/>
<name>A0A3E2H4S5_SCYLI</name>
<gene>
    <name evidence="2" type="ORF">B7463_g7945</name>
</gene>
<dbReference type="EMBL" id="NCSJ02000165">
    <property type="protein sequence ID" value="RFU28384.1"/>
    <property type="molecule type" value="Genomic_DNA"/>
</dbReference>
<sequence length="475" mass="54392">MTVVAMRYVLEEEHHQPRRTNANYRHDDQQWIYYPQRVLRPHSEQNQLWPSQKKVQGVRSLQDCAIECILKNIKQVTPEGIACLPLEIVWRIWQRIRERHLICFREWSIFSKVLGGRSPTTLDLLRFRQEIKNPSLSLLTYTQPLISKQFDFITSLCIGTSCAVSDLVRLSEITNLSALHIIKPVGEETNDSCRIGDRLVRAWDEAASEGAFLVLRVLRLWGHEEITSKSLIYLNNFQSLAVYDVRGCGFDPASKVQASELGWRACVHKDILDVLEAACEEKLSLTQPSSAMEATPGLKFGRQQLYDTAKTQLTPRESMSALMACQKALVSDNLELWTDRRTWDFNTTTSLCRLGLLRNDLDLVQAGVPITTHALVEKEFVNSVPMASVCLGNTPEQYEHSSWSLMRLFFIRIKTIPPKPNCITAKDKSNCEDSRIVKGHHDKTNRKSETKERSGSISMRLKKRQKLDDMLSSFQ</sequence>
<evidence type="ECO:0000256" key="1">
    <source>
        <dbReference type="SAM" id="MobiDB-lite"/>
    </source>
</evidence>
<feature type="compositionally biased region" description="Basic and acidic residues" evidence="1">
    <location>
        <begin position="445"/>
        <end position="454"/>
    </location>
</feature>
<dbReference type="Proteomes" id="UP000258309">
    <property type="component" value="Unassembled WGS sequence"/>
</dbReference>
<feature type="non-terminal residue" evidence="2">
    <location>
        <position position="475"/>
    </location>
</feature>